<dbReference type="InterPro" id="IPR036366">
    <property type="entry name" value="PGBDSf"/>
</dbReference>
<evidence type="ECO:0000256" key="1">
    <source>
        <dbReference type="SAM" id="MobiDB-lite"/>
    </source>
</evidence>
<feature type="domain" description="Peptidoglycan binding-like" evidence="3">
    <location>
        <begin position="212"/>
        <end position="254"/>
    </location>
</feature>
<sequence>MPEVPARPPDPDLTLTPEARPLPRPRGGSARRGPAPRPAPPRALARLREGLNAVLRHPVGIVGGVLVLAATAAVAVNALSFQTGRHPAPLFAKFDAKPDAKAGARSDAKPGTAAAPAPRPAKAALKPPDPKPPETSHDGIGELIKGDAQSTASVALRDGTPKPPSASRKSLASLPPPRPRAEAPPAPPIAAQPKPSVKKAEAAREAGARKPDPQVMFAQKALVKLGYGPLAIDGVAGPATRAAITRFERERHLPGRPDVANRTLKELASRSGLRPE</sequence>
<organism evidence="4 5">
    <name type="scientific">Methylobacterium nodulans (strain LMG 21967 / CNCM I-2342 / ORS 2060)</name>
    <dbReference type="NCBI Taxonomy" id="460265"/>
    <lineage>
        <taxon>Bacteria</taxon>
        <taxon>Pseudomonadati</taxon>
        <taxon>Pseudomonadota</taxon>
        <taxon>Alphaproteobacteria</taxon>
        <taxon>Hyphomicrobiales</taxon>
        <taxon>Methylobacteriaceae</taxon>
        <taxon>Methylobacterium</taxon>
    </lineage>
</organism>
<feature type="region of interest" description="Disordered" evidence="1">
    <location>
        <begin position="1"/>
        <end position="42"/>
    </location>
</feature>
<dbReference type="Gene3D" id="1.10.101.10">
    <property type="entry name" value="PGBD-like superfamily/PGBD"/>
    <property type="match status" value="1"/>
</dbReference>
<dbReference type="Pfam" id="PF01471">
    <property type="entry name" value="PG_binding_1"/>
    <property type="match status" value="1"/>
</dbReference>
<dbReference type="HOGENOM" id="CLU_1132555_0_0_5"/>
<feature type="compositionally biased region" description="Low complexity" evidence="1">
    <location>
        <begin position="109"/>
        <end position="126"/>
    </location>
</feature>
<feature type="compositionally biased region" description="Pro residues" evidence="1">
    <location>
        <begin position="174"/>
        <end position="190"/>
    </location>
</feature>
<dbReference type="RefSeq" id="WP_015927450.1">
    <property type="nucleotide sequence ID" value="NC_011894.1"/>
</dbReference>
<dbReference type="InterPro" id="IPR036365">
    <property type="entry name" value="PGBD-like_sf"/>
</dbReference>
<dbReference type="OrthoDB" id="8018686at2"/>
<keyword evidence="2" id="KW-0472">Membrane</keyword>
<feature type="compositionally biased region" description="Basic and acidic residues" evidence="1">
    <location>
        <begin position="128"/>
        <end position="140"/>
    </location>
</feature>
<name>B8IF34_METNO</name>
<gene>
    <name evidence="4" type="ordered locus">Mnod_0713</name>
</gene>
<protein>
    <submittedName>
        <fullName evidence="4">Peptidoglycan-binding domain 1 protein</fullName>
    </submittedName>
</protein>
<reference evidence="4 5" key="1">
    <citation type="submission" date="2009-01" db="EMBL/GenBank/DDBJ databases">
        <title>Complete sequence of chromosome of Methylobacterium nodulans ORS 2060.</title>
        <authorList>
            <consortium name="US DOE Joint Genome Institute"/>
            <person name="Lucas S."/>
            <person name="Copeland A."/>
            <person name="Lapidus A."/>
            <person name="Glavina del Rio T."/>
            <person name="Dalin E."/>
            <person name="Tice H."/>
            <person name="Bruce D."/>
            <person name="Goodwin L."/>
            <person name="Pitluck S."/>
            <person name="Sims D."/>
            <person name="Brettin T."/>
            <person name="Detter J.C."/>
            <person name="Han C."/>
            <person name="Larimer F."/>
            <person name="Land M."/>
            <person name="Hauser L."/>
            <person name="Kyrpides N."/>
            <person name="Ivanova N."/>
            <person name="Marx C.J."/>
            <person name="Richardson P."/>
        </authorList>
    </citation>
    <scope>NUCLEOTIDE SEQUENCE [LARGE SCALE GENOMIC DNA]</scope>
    <source>
        <strain evidence="5">LMG 21967 / CNCM I-2342 / ORS 2060</strain>
    </source>
</reference>
<dbReference type="STRING" id="460265.Mnod_0713"/>
<evidence type="ECO:0000313" key="5">
    <source>
        <dbReference type="Proteomes" id="UP000008207"/>
    </source>
</evidence>
<dbReference type="AlphaFoldDB" id="B8IF34"/>
<evidence type="ECO:0000256" key="2">
    <source>
        <dbReference type="SAM" id="Phobius"/>
    </source>
</evidence>
<feature type="compositionally biased region" description="Basic and acidic residues" evidence="1">
    <location>
        <begin position="198"/>
        <end position="212"/>
    </location>
</feature>
<accession>B8IF34</accession>
<evidence type="ECO:0000259" key="3">
    <source>
        <dbReference type="Pfam" id="PF01471"/>
    </source>
</evidence>
<keyword evidence="5" id="KW-1185">Reference proteome</keyword>
<dbReference type="EMBL" id="CP001349">
    <property type="protein sequence ID" value="ACL55745.1"/>
    <property type="molecule type" value="Genomic_DNA"/>
</dbReference>
<keyword evidence="2" id="KW-0812">Transmembrane</keyword>
<keyword evidence="2" id="KW-1133">Transmembrane helix</keyword>
<feature type="region of interest" description="Disordered" evidence="1">
    <location>
        <begin position="101"/>
        <end position="212"/>
    </location>
</feature>
<dbReference type="InterPro" id="IPR002477">
    <property type="entry name" value="Peptidoglycan-bd-like"/>
</dbReference>
<dbReference type="Proteomes" id="UP000008207">
    <property type="component" value="Chromosome"/>
</dbReference>
<proteinExistence type="predicted"/>
<dbReference type="eggNOG" id="COG3409">
    <property type="taxonomic scope" value="Bacteria"/>
</dbReference>
<evidence type="ECO:0000313" key="4">
    <source>
        <dbReference type="EMBL" id="ACL55745.1"/>
    </source>
</evidence>
<dbReference type="KEGG" id="mno:Mnod_0713"/>
<feature type="transmembrane region" description="Helical" evidence="2">
    <location>
        <begin position="59"/>
        <end position="79"/>
    </location>
</feature>
<dbReference type="SUPFAM" id="SSF47090">
    <property type="entry name" value="PGBD-like"/>
    <property type="match status" value="1"/>
</dbReference>